<feature type="transmembrane region" description="Helical" evidence="6">
    <location>
        <begin position="250"/>
        <end position="269"/>
    </location>
</feature>
<feature type="transmembrane region" description="Helical" evidence="6">
    <location>
        <begin position="36"/>
        <end position="55"/>
    </location>
</feature>
<feature type="domain" description="EamA" evidence="7">
    <location>
        <begin position="7"/>
        <end position="140"/>
    </location>
</feature>
<evidence type="ECO:0000256" key="1">
    <source>
        <dbReference type="ARBA" id="ARBA00004651"/>
    </source>
</evidence>
<name>A0A6M1U390_9RHOB</name>
<dbReference type="RefSeq" id="WP_165048314.1">
    <property type="nucleotide sequence ID" value="NZ_JAALFE010000005.1"/>
</dbReference>
<feature type="transmembrane region" description="Helical" evidence="6">
    <location>
        <begin position="97"/>
        <end position="118"/>
    </location>
</feature>
<feature type="transmembrane region" description="Helical" evidence="6">
    <location>
        <begin position="275"/>
        <end position="292"/>
    </location>
</feature>
<comment type="caution">
    <text evidence="8">The sequence shown here is derived from an EMBL/GenBank/DDBJ whole genome shotgun (WGS) entry which is preliminary data.</text>
</comment>
<dbReference type="EMBL" id="JAALFE010000005">
    <property type="protein sequence ID" value="NGQ90625.1"/>
    <property type="molecule type" value="Genomic_DNA"/>
</dbReference>
<gene>
    <name evidence="8" type="ORF">G5V65_06920</name>
</gene>
<evidence type="ECO:0000313" key="9">
    <source>
        <dbReference type="Proteomes" id="UP000474758"/>
    </source>
</evidence>
<keyword evidence="9" id="KW-1185">Reference proteome</keyword>
<feature type="domain" description="EamA" evidence="7">
    <location>
        <begin position="157"/>
        <end position="291"/>
    </location>
</feature>
<feature type="transmembrane region" description="Helical" evidence="6">
    <location>
        <begin position="125"/>
        <end position="142"/>
    </location>
</feature>
<feature type="transmembrane region" description="Helical" evidence="6">
    <location>
        <begin position="182"/>
        <end position="205"/>
    </location>
</feature>
<reference evidence="8 9" key="1">
    <citation type="submission" date="2020-02" db="EMBL/GenBank/DDBJ databases">
        <title>Rhodobacter translucens sp. nov., a novel bacterium isolated from activated sludge.</title>
        <authorList>
            <person name="Liu J."/>
        </authorList>
    </citation>
    <scope>NUCLEOTIDE SEQUENCE [LARGE SCALE GENOMIC DNA]</scope>
    <source>
        <strain evidence="8 9">HX-7-19</strain>
    </source>
</reference>
<organism evidence="8 9">
    <name type="scientific">Paragemmobacter kunshanensis</name>
    <dbReference type="NCBI Taxonomy" id="2583234"/>
    <lineage>
        <taxon>Bacteria</taxon>
        <taxon>Pseudomonadati</taxon>
        <taxon>Pseudomonadota</taxon>
        <taxon>Alphaproteobacteria</taxon>
        <taxon>Rhodobacterales</taxon>
        <taxon>Paracoccaceae</taxon>
        <taxon>Paragemmobacter</taxon>
    </lineage>
</organism>
<dbReference type="Pfam" id="PF00892">
    <property type="entry name" value="EamA"/>
    <property type="match status" value="2"/>
</dbReference>
<evidence type="ECO:0000256" key="6">
    <source>
        <dbReference type="SAM" id="Phobius"/>
    </source>
</evidence>
<dbReference type="Proteomes" id="UP000474758">
    <property type="component" value="Unassembled WGS sequence"/>
</dbReference>
<evidence type="ECO:0000256" key="3">
    <source>
        <dbReference type="ARBA" id="ARBA00022692"/>
    </source>
</evidence>
<dbReference type="SUPFAM" id="SSF103481">
    <property type="entry name" value="Multidrug resistance efflux transporter EmrE"/>
    <property type="match status" value="2"/>
</dbReference>
<evidence type="ECO:0000313" key="8">
    <source>
        <dbReference type="EMBL" id="NGQ90625.1"/>
    </source>
</evidence>
<feature type="transmembrane region" description="Helical" evidence="6">
    <location>
        <begin position="154"/>
        <end position="175"/>
    </location>
</feature>
<keyword evidence="3 6" id="KW-0812">Transmembrane</keyword>
<dbReference type="PANTHER" id="PTHR32322:SF18">
    <property type="entry name" value="S-ADENOSYLMETHIONINE_S-ADENOSYLHOMOCYSTEINE TRANSPORTER"/>
    <property type="match status" value="1"/>
</dbReference>
<accession>A0A6M1U390</accession>
<dbReference type="InterPro" id="IPR000620">
    <property type="entry name" value="EamA_dom"/>
</dbReference>
<keyword evidence="2" id="KW-1003">Cell membrane</keyword>
<comment type="subcellular location">
    <subcellularLocation>
        <location evidence="1">Cell membrane</location>
        <topology evidence="1">Multi-pass membrane protein</topology>
    </subcellularLocation>
</comment>
<proteinExistence type="predicted"/>
<dbReference type="InterPro" id="IPR050638">
    <property type="entry name" value="AA-Vitamin_Transporters"/>
</dbReference>
<dbReference type="AlphaFoldDB" id="A0A6M1U390"/>
<dbReference type="PANTHER" id="PTHR32322">
    <property type="entry name" value="INNER MEMBRANE TRANSPORTER"/>
    <property type="match status" value="1"/>
</dbReference>
<evidence type="ECO:0000259" key="7">
    <source>
        <dbReference type="Pfam" id="PF00892"/>
    </source>
</evidence>
<feature type="transmembrane region" description="Helical" evidence="6">
    <location>
        <begin position="67"/>
        <end position="91"/>
    </location>
</feature>
<feature type="transmembrane region" description="Helical" evidence="6">
    <location>
        <begin position="217"/>
        <end position="238"/>
    </location>
</feature>
<dbReference type="InterPro" id="IPR037185">
    <property type="entry name" value="EmrE-like"/>
</dbReference>
<sequence>MSRNFLIAAALAALASLCWAGNWVLGRAIRADVPPFGLTFWRWALAAVILLPFVWPRLRADWAVVRGNLALVAAMALLSAAMFQSMTYIGLHSTEAINALLVSATMPVFIVIIAWVVLRERLTARQAAGIGVSFCGVAYVIARGEPARLLSLHFNVGDAWILAALVVWGLYSVLLKFKPAGLSAVGLTFFISVLGAGFILPLHLWEAGQGMTVPLTAAGIGSVLYTGVFASVVALLSYNAAVARIGPSRAVFFLHLMPVFGAGLAVVFLGERLEAFHLIGFPIALGGVLFATSSPPAKAGA</sequence>
<evidence type="ECO:0000256" key="2">
    <source>
        <dbReference type="ARBA" id="ARBA00022475"/>
    </source>
</evidence>
<evidence type="ECO:0000256" key="5">
    <source>
        <dbReference type="ARBA" id="ARBA00023136"/>
    </source>
</evidence>
<keyword evidence="5 6" id="KW-0472">Membrane</keyword>
<protein>
    <submittedName>
        <fullName evidence="8">DMT family transporter</fullName>
    </submittedName>
</protein>
<dbReference type="GO" id="GO:0005886">
    <property type="term" value="C:plasma membrane"/>
    <property type="evidence" value="ECO:0007669"/>
    <property type="project" value="UniProtKB-SubCell"/>
</dbReference>
<evidence type="ECO:0000256" key="4">
    <source>
        <dbReference type="ARBA" id="ARBA00022989"/>
    </source>
</evidence>
<keyword evidence="4 6" id="KW-1133">Transmembrane helix</keyword>